<dbReference type="EMBL" id="JBFXLQ010000010">
    <property type="protein sequence ID" value="KAL2869272.1"/>
    <property type="molecule type" value="Genomic_DNA"/>
</dbReference>
<dbReference type="InterPro" id="IPR008893">
    <property type="entry name" value="WGR_domain"/>
</dbReference>
<dbReference type="Pfam" id="PF00533">
    <property type="entry name" value="BRCT"/>
    <property type="match status" value="1"/>
</dbReference>
<feature type="compositionally biased region" description="Basic and acidic residues" evidence="1">
    <location>
        <begin position="105"/>
        <end position="125"/>
    </location>
</feature>
<protein>
    <recommendedName>
        <fullName evidence="6">BRCT domain-containing protein</fullName>
    </recommendedName>
</protein>
<dbReference type="InterPro" id="IPR001357">
    <property type="entry name" value="BRCT_dom"/>
</dbReference>
<dbReference type="RefSeq" id="XP_070888251.1">
    <property type="nucleotide sequence ID" value="XM_071026074.1"/>
</dbReference>
<name>A0ABR4LXJ7_9EURO</name>
<accession>A0ABR4LXJ7</accession>
<feature type="compositionally biased region" description="Basic and acidic residues" evidence="1">
    <location>
        <begin position="160"/>
        <end position="169"/>
    </location>
</feature>
<gene>
    <name evidence="4" type="ORF">BJX67DRAFT_24003</name>
</gene>
<comment type="caution">
    <text evidence="4">The sequence shown here is derived from an EMBL/GenBank/DDBJ whole genome shotgun (WGS) entry which is preliminary data.</text>
</comment>
<dbReference type="CDD" id="cd00027">
    <property type="entry name" value="BRCT"/>
    <property type="match status" value="1"/>
</dbReference>
<dbReference type="GeneID" id="98141146"/>
<dbReference type="Proteomes" id="UP001610432">
    <property type="component" value="Unassembled WGS sequence"/>
</dbReference>
<organism evidence="4 5">
    <name type="scientific">Aspergillus lucknowensis</name>
    <dbReference type="NCBI Taxonomy" id="176173"/>
    <lineage>
        <taxon>Eukaryota</taxon>
        <taxon>Fungi</taxon>
        <taxon>Dikarya</taxon>
        <taxon>Ascomycota</taxon>
        <taxon>Pezizomycotina</taxon>
        <taxon>Eurotiomycetes</taxon>
        <taxon>Eurotiomycetidae</taxon>
        <taxon>Eurotiales</taxon>
        <taxon>Aspergillaceae</taxon>
        <taxon>Aspergillus</taxon>
        <taxon>Aspergillus subgen. Nidulantes</taxon>
    </lineage>
</organism>
<proteinExistence type="predicted"/>
<dbReference type="Gene3D" id="3.40.50.10190">
    <property type="entry name" value="BRCT domain"/>
    <property type="match status" value="1"/>
</dbReference>
<feature type="compositionally biased region" description="Polar residues" evidence="1">
    <location>
        <begin position="126"/>
        <end position="144"/>
    </location>
</feature>
<evidence type="ECO:0000256" key="1">
    <source>
        <dbReference type="SAM" id="MobiDB-lite"/>
    </source>
</evidence>
<evidence type="ECO:0000313" key="4">
    <source>
        <dbReference type="EMBL" id="KAL2869272.1"/>
    </source>
</evidence>
<evidence type="ECO:0000259" key="3">
    <source>
        <dbReference type="PROSITE" id="PS51977"/>
    </source>
</evidence>
<feature type="domain" description="WGR" evidence="3">
    <location>
        <begin position="180"/>
        <end position="280"/>
    </location>
</feature>
<dbReference type="PROSITE" id="PS50172">
    <property type="entry name" value="BRCT"/>
    <property type="match status" value="1"/>
</dbReference>
<dbReference type="InterPro" id="IPR036930">
    <property type="entry name" value="WGR_dom_sf"/>
</dbReference>
<dbReference type="InterPro" id="IPR036420">
    <property type="entry name" value="BRCT_dom_sf"/>
</dbReference>
<evidence type="ECO:0000259" key="2">
    <source>
        <dbReference type="PROSITE" id="PS50172"/>
    </source>
</evidence>
<sequence length="309" mass="34700">MGKSFQRICASAVGNFESNTSKIPQWVTANGGTYSKDITPETTHLITTKEAFERKMQAVIEARKLKTVRIVSYDWLADSLLSKSRKPLPAKAYLWENILKCEKKRNQGKKDQAKNLRTNQDETKNDQAGGSQEGELQSGKNCWENSKPTKKRKRRGPKARSRDPFDTKRRTARARSIASNHTIYEAGNVNYSATLVRPSTSPRGTREIIRLKIYETTKTPHTYATHISFTCVGPSMTNFLAPLGSSLDTAMSAFKASFKEQTGIEWDDRMNGIPPTSRKDENGNALPPHKGWFWYDSGRGSLASVFRTG</sequence>
<dbReference type="SUPFAM" id="SSF52113">
    <property type="entry name" value="BRCT domain"/>
    <property type="match status" value="1"/>
</dbReference>
<evidence type="ECO:0008006" key="6">
    <source>
        <dbReference type="Google" id="ProtNLM"/>
    </source>
</evidence>
<reference evidence="4 5" key="1">
    <citation type="submission" date="2024-07" db="EMBL/GenBank/DDBJ databases">
        <title>Section-level genome sequencing and comparative genomics of Aspergillus sections Usti and Cavernicolus.</title>
        <authorList>
            <consortium name="Lawrence Berkeley National Laboratory"/>
            <person name="Nybo J.L."/>
            <person name="Vesth T.C."/>
            <person name="Theobald S."/>
            <person name="Frisvad J.C."/>
            <person name="Larsen T.O."/>
            <person name="Kjaerboelling I."/>
            <person name="Rothschild-Mancinelli K."/>
            <person name="Lyhne E.K."/>
            <person name="Kogle M.E."/>
            <person name="Barry K."/>
            <person name="Clum A."/>
            <person name="Na H."/>
            <person name="Ledsgaard L."/>
            <person name="Lin J."/>
            <person name="Lipzen A."/>
            <person name="Kuo A."/>
            <person name="Riley R."/>
            <person name="Mondo S."/>
            <person name="Labutti K."/>
            <person name="Haridas S."/>
            <person name="Pangalinan J."/>
            <person name="Salamov A.A."/>
            <person name="Simmons B.A."/>
            <person name="Magnuson J.K."/>
            <person name="Chen J."/>
            <person name="Drula E."/>
            <person name="Henrissat B."/>
            <person name="Wiebenga A."/>
            <person name="Lubbers R.J."/>
            <person name="Gomes A.C."/>
            <person name="Macurrencykelacurrency M.R."/>
            <person name="Stajich J."/>
            <person name="Grigoriev I.V."/>
            <person name="Mortensen U.H."/>
            <person name="De Vries R.P."/>
            <person name="Baker S.E."/>
            <person name="Andersen M.R."/>
        </authorList>
    </citation>
    <scope>NUCLEOTIDE SEQUENCE [LARGE SCALE GENOMIC DNA]</scope>
    <source>
        <strain evidence="4 5">CBS 449.75</strain>
    </source>
</reference>
<keyword evidence="5" id="KW-1185">Reference proteome</keyword>
<feature type="domain" description="BRCT" evidence="2">
    <location>
        <begin position="1"/>
        <end position="93"/>
    </location>
</feature>
<evidence type="ECO:0000313" key="5">
    <source>
        <dbReference type="Proteomes" id="UP001610432"/>
    </source>
</evidence>
<dbReference type="SUPFAM" id="SSF142921">
    <property type="entry name" value="WGR domain-like"/>
    <property type="match status" value="1"/>
</dbReference>
<dbReference type="PROSITE" id="PS51977">
    <property type="entry name" value="WGR"/>
    <property type="match status" value="1"/>
</dbReference>
<feature type="compositionally biased region" description="Basic residues" evidence="1">
    <location>
        <begin position="148"/>
        <end position="159"/>
    </location>
</feature>
<feature type="region of interest" description="Disordered" evidence="1">
    <location>
        <begin position="105"/>
        <end position="177"/>
    </location>
</feature>